<dbReference type="Gene3D" id="3.20.20.140">
    <property type="entry name" value="Metal-dependent hydrolases"/>
    <property type="match status" value="1"/>
</dbReference>
<feature type="domain" description="Amidohydrolase 3" evidence="3">
    <location>
        <begin position="72"/>
        <end position="212"/>
    </location>
</feature>
<dbReference type="EMBL" id="CADCTV010000774">
    <property type="protein sequence ID" value="CAA9360287.1"/>
    <property type="molecule type" value="Genomic_DNA"/>
</dbReference>
<dbReference type="Gene3D" id="3.30.1490.130">
    <property type="entry name" value="D-aminoacylase. Domain 3"/>
    <property type="match status" value="1"/>
</dbReference>
<dbReference type="GO" id="GO:0008448">
    <property type="term" value="F:N-acetylglucosamine-6-phosphate deacetylase activity"/>
    <property type="evidence" value="ECO:0007669"/>
    <property type="project" value="TreeGrafter"/>
</dbReference>
<dbReference type="InterPro" id="IPR032466">
    <property type="entry name" value="Metal_Hydrolase"/>
</dbReference>
<dbReference type="Gene3D" id="2.30.40.10">
    <property type="entry name" value="Urease, subunit C, domain 1"/>
    <property type="match status" value="1"/>
</dbReference>
<evidence type="ECO:0000259" key="3">
    <source>
        <dbReference type="Pfam" id="PF07969"/>
    </source>
</evidence>
<accession>A0A6J4MIH6</accession>
<evidence type="ECO:0000313" key="4">
    <source>
        <dbReference type="EMBL" id="CAA9360287.1"/>
    </source>
</evidence>
<dbReference type="PANTHER" id="PTHR11113">
    <property type="entry name" value="N-ACETYLGLUCOSAMINE-6-PHOSPHATE DEACETYLASE"/>
    <property type="match status" value="1"/>
</dbReference>
<dbReference type="InterPro" id="IPR013108">
    <property type="entry name" value="Amidohydro_3"/>
</dbReference>
<reference evidence="4" key="1">
    <citation type="submission" date="2020-02" db="EMBL/GenBank/DDBJ databases">
        <authorList>
            <person name="Meier V. D."/>
        </authorList>
    </citation>
    <scope>NUCLEOTIDE SEQUENCE</scope>
    <source>
        <strain evidence="4">AVDCRST_MAG89</strain>
    </source>
</reference>
<gene>
    <name evidence="4" type="ORF">AVDCRST_MAG89-3699</name>
</gene>
<sequence>MMNRRTFLQAGAALALFPGRRIWSAHPWSATHVLRGALLYDGTGAPPRESDVALDGARIVGVGPRLQVGRAQEVDLRGLALAPGFVDIHSHTDLNLLVNPRAESKVRQGVTTEVTGQDGGSIGPWTDENYQEMRAEYRGRGLELPFRDVAGFFGWMDEHGAAVHVASMVGHGTIRARVMGHQDRPATDAELRRMKDEVARAVAAGACGLSSGLEYTPGAFGSTAELVELATALVGTGLPYASHMRNEDDRLFAAVEEAIHVGRVAGVPVEISHLKAQGGRNWWKAGSTLHAIEQARAAGVDAAFDVYPYVAYSTGLANLFPVSARDGGTDAFLARLRDPAQRGPLERAVRDKIAQLGSWNSVQVTSTGSDALAWARGRRLGDLATERGVEPFALLVQLIVDDRNRAGMVGFGMSEENVERSLAHPLSAICSDGGAWAPYGPLSTGVPHPRTYGTFPRVLGRYVRERKLMPLETAIHKMTALPASRVGLHDRGTVKPGARADLVAFDPDTVIDQATFERPHQYPLGIPHVWVNGVAVIRGGEHTGARPGRSARPSARPG</sequence>
<dbReference type="InterPro" id="IPR011059">
    <property type="entry name" value="Metal-dep_hydrolase_composite"/>
</dbReference>
<dbReference type="GO" id="GO:0047420">
    <property type="term" value="F:N-acyl-D-amino-acid deacylase activity"/>
    <property type="evidence" value="ECO:0007669"/>
    <property type="project" value="UniProtKB-EC"/>
</dbReference>
<organism evidence="4">
    <name type="scientific">uncultured Gemmatimonadota bacterium</name>
    <dbReference type="NCBI Taxonomy" id="203437"/>
    <lineage>
        <taxon>Bacteria</taxon>
        <taxon>Pseudomonadati</taxon>
        <taxon>Gemmatimonadota</taxon>
        <taxon>environmental samples</taxon>
    </lineage>
</organism>
<name>A0A6J4MIH6_9BACT</name>
<dbReference type="SUPFAM" id="SSF51338">
    <property type="entry name" value="Composite domain of metallo-dependent hydrolases"/>
    <property type="match status" value="1"/>
</dbReference>
<proteinExistence type="inferred from homology"/>
<protein>
    <submittedName>
        <fullName evidence="4">N-acyl-D-amino-acid deacylase</fullName>
        <ecNumber evidence="4">3.5.1.81</ecNumber>
    </submittedName>
</protein>
<evidence type="ECO:0000256" key="2">
    <source>
        <dbReference type="ARBA" id="ARBA00022801"/>
    </source>
</evidence>
<dbReference type="CDD" id="cd01297">
    <property type="entry name" value="D-aminoacylase"/>
    <property type="match status" value="1"/>
</dbReference>
<feature type="domain" description="Amidohydrolase 3" evidence="3">
    <location>
        <begin position="446"/>
        <end position="536"/>
    </location>
</feature>
<dbReference type="InterPro" id="IPR023100">
    <property type="entry name" value="D-aminoacylase_insert_dom_sf"/>
</dbReference>
<evidence type="ECO:0000256" key="1">
    <source>
        <dbReference type="ARBA" id="ARBA00010716"/>
    </source>
</evidence>
<comment type="similarity">
    <text evidence="1">Belongs to the metallo-dependent hydrolases superfamily. NagA family.</text>
</comment>
<dbReference type="GO" id="GO:0006046">
    <property type="term" value="P:N-acetylglucosamine catabolic process"/>
    <property type="evidence" value="ECO:0007669"/>
    <property type="project" value="TreeGrafter"/>
</dbReference>
<dbReference type="EC" id="3.5.1.81" evidence="4"/>
<keyword evidence="2 4" id="KW-0378">Hydrolase</keyword>
<dbReference type="SUPFAM" id="SSF51556">
    <property type="entry name" value="Metallo-dependent hydrolases"/>
    <property type="match status" value="1"/>
</dbReference>
<dbReference type="AlphaFoldDB" id="A0A6J4MIH6"/>
<dbReference type="Pfam" id="PF07969">
    <property type="entry name" value="Amidohydro_3"/>
    <property type="match status" value="2"/>
</dbReference>
<dbReference type="PANTHER" id="PTHR11113:SF14">
    <property type="entry name" value="N-ACETYLGLUCOSAMINE-6-PHOSPHATE DEACETYLASE"/>
    <property type="match status" value="1"/>
</dbReference>